<gene>
    <name evidence="2" type="ORF">ATANTOWER_014829</name>
</gene>
<protein>
    <submittedName>
        <fullName evidence="2">Uncharacterized protein</fullName>
    </submittedName>
</protein>
<keyword evidence="3" id="KW-1185">Reference proteome</keyword>
<evidence type="ECO:0000256" key="1">
    <source>
        <dbReference type="SAM" id="MobiDB-lite"/>
    </source>
</evidence>
<sequence>MGGAAASLGDSAVVDEDAGLLAATLPSAGRETTAPDVGDTSSPAETQEGAPRRRRARASLPDQSVQPREQAENGAEPPHAPSAPAAVERAEPPGRSADSSSPPPSDAEPSDPRHLPSTRPRGPYLAETFC</sequence>
<accession>A0ABU7C2X5</accession>
<comment type="caution">
    <text evidence="2">The sequence shown here is derived from an EMBL/GenBank/DDBJ whole genome shotgun (WGS) entry which is preliminary data.</text>
</comment>
<evidence type="ECO:0000313" key="3">
    <source>
        <dbReference type="Proteomes" id="UP001345963"/>
    </source>
</evidence>
<name>A0ABU7C2X5_9TELE</name>
<evidence type="ECO:0000313" key="2">
    <source>
        <dbReference type="EMBL" id="MED6257208.1"/>
    </source>
</evidence>
<proteinExistence type="predicted"/>
<dbReference type="EMBL" id="JAHUTI010078985">
    <property type="protein sequence ID" value="MED6257208.1"/>
    <property type="molecule type" value="Genomic_DNA"/>
</dbReference>
<dbReference type="Proteomes" id="UP001345963">
    <property type="component" value="Unassembled WGS sequence"/>
</dbReference>
<reference evidence="2 3" key="1">
    <citation type="submission" date="2021-07" db="EMBL/GenBank/DDBJ databases">
        <authorList>
            <person name="Palmer J.M."/>
        </authorList>
    </citation>
    <scope>NUCLEOTIDE SEQUENCE [LARGE SCALE GENOMIC DNA]</scope>
    <source>
        <strain evidence="2 3">AT_MEX2019</strain>
        <tissue evidence="2">Muscle</tissue>
    </source>
</reference>
<feature type="region of interest" description="Disordered" evidence="1">
    <location>
        <begin position="24"/>
        <end position="130"/>
    </location>
</feature>
<organism evidence="2 3">
    <name type="scientific">Ataeniobius toweri</name>
    <dbReference type="NCBI Taxonomy" id="208326"/>
    <lineage>
        <taxon>Eukaryota</taxon>
        <taxon>Metazoa</taxon>
        <taxon>Chordata</taxon>
        <taxon>Craniata</taxon>
        <taxon>Vertebrata</taxon>
        <taxon>Euteleostomi</taxon>
        <taxon>Actinopterygii</taxon>
        <taxon>Neopterygii</taxon>
        <taxon>Teleostei</taxon>
        <taxon>Neoteleostei</taxon>
        <taxon>Acanthomorphata</taxon>
        <taxon>Ovalentaria</taxon>
        <taxon>Atherinomorphae</taxon>
        <taxon>Cyprinodontiformes</taxon>
        <taxon>Goodeidae</taxon>
        <taxon>Ataeniobius</taxon>
    </lineage>
</organism>